<evidence type="ECO:0000313" key="1">
    <source>
        <dbReference type="EMBL" id="MEM5496224.1"/>
    </source>
</evidence>
<evidence type="ECO:0000313" key="2">
    <source>
        <dbReference type="Proteomes" id="UP001461163"/>
    </source>
</evidence>
<dbReference type="Proteomes" id="UP001461163">
    <property type="component" value="Unassembled WGS sequence"/>
</dbReference>
<accession>A0ABU9SQR5</accession>
<organism evidence="1 2">
    <name type="scientific">Paraglaciecola mesophila</name>
    <dbReference type="NCBI Taxonomy" id="197222"/>
    <lineage>
        <taxon>Bacteria</taxon>
        <taxon>Pseudomonadati</taxon>
        <taxon>Pseudomonadota</taxon>
        <taxon>Gammaproteobacteria</taxon>
        <taxon>Alteromonadales</taxon>
        <taxon>Alteromonadaceae</taxon>
        <taxon>Paraglaciecola</taxon>
    </lineage>
</organism>
<keyword evidence="2" id="KW-1185">Reference proteome</keyword>
<dbReference type="RefSeq" id="WP_342880737.1">
    <property type="nucleotide sequence ID" value="NZ_JBBMQS010000001.1"/>
</dbReference>
<sequence length="71" mass="8067">MHYAVLWGSAVILGLSGCAASKNDQDVVKQQFGERCEDAREELDNAVKDGQLADLRVLKRDIELYCVWRRN</sequence>
<evidence type="ECO:0008006" key="3">
    <source>
        <dbReference type="Google" id="ProtNLM"/>
    </source>
</evidence>
<protein>
    <recommendedName>
        <fullName evidence="3">Lipoprotein</fullName>
    </recommendedName>
</protein>
<gene>
    <name evidence="1" type="ORF">WNY77_02320</name>
</gene>
<proteinExistence type="predicted"/>
<dbReference type="EMBL" id="JBBMQS010000001">
    <property type="protein sequence ID" value="MEM5496224.1"/>
    <property type="molecule type" value="Genomic_DNA"/>
</dbReference>
<reference evidence="1 2" key="1">
    <citation type="submission" date="2024-03" db="EMBL/GenBank/DDBJ databases">
        <title>Community enrichment and isolation of bacterial strains for fucoidan degradation.</title>
        <authorList>
            <person name="Sichert A."/>
        </authorList>
    </citation>
    <scope>NUCLEOTIDE SEQUENCE [LARGE SCALE GENOMIC DNA]</scope>
    <source>
        <strain evidence="1 2">AS12</strain>
    </source>
</reference>
<comment type="caution">
    <text evidence="1">The sequence shown here is derived from an EMBL/GenBank/DDBJ whole genome shotgun (WGS) entry which is preliminary data.</text>
</comment>
<name>A0ABU9SQR5_9ALTE</name>